<proteinExistence type="predicted"/>
<organism evidence="2 3">
    <name type="scientific">Methanolobus vulcani</name>
    <dbReference type="NCBI Taxonomy" id="38026"/>
    <lineage>
        <taxon>Archaea</taxon>
        <taxon>Methanobacteriati</taxon>
        <taxon>Methanobacteriota</taxon>
        <taxon>Stenosarchaea group</taxon>
        <taxon>Methanomicrobia</taxon>
        <taxon>Methanosarcinales</taxon>
        <taxon>Methanosarcinaceae</taxon>
        <taxon>Methanolobus</taxon>
    </lineage>
</organism>
<keyword evidence="3" id="KW-1185">Reference proteome</keyword>
<reference evidence="2 3" key="1">
    <citation type="submission" date="2019-06" db="EMBL/GenBank/DDBJ databases">
        <title>Draft genome sequence of Methanolobus vulcani B1d.</title>
        <authorList>
            <person name="Creighbaum A.J."/>
            <person name="Ticak T."/>
            <person name="Hariraju D."/>
            <person name="Arivett B.A."/>
            <person name="Ferguson D.J.Jr."/>
        </authorList>
    </citation>
    <scope>NUCLEOTIDE SEQUENCE [LARGE SCALE GENOMIC DNA]</scope>
    <source>
        <strain evidence="2 3">B1d</strain>
    </source>
</reference>
<evidence type="ECO:0000313" key="2">
    <source>
        <dbReference type="EMBL" id="TQD28230.1"/>
    </source>
</evidence>
<dbReference type="CDD" id="cd08547">
    <property type="entry name" value="Type_II_cohesin"/>
    <property type="match status" value="1"/>
</dbReference>
<evidence type="ECO:0000259" key="1">
    <source>
        <dbReference type="Pfam" id="PF00963"/>
    </source>
</evidence>
<accession>A0A7Z8P2B2</accession>
<dbReference type="InterPro" id="IPR008965">
    <property type="entry name" value="CBM2/CBM3_carb-bd_dom_sf"/>
</dbReference>
<dbReference type="InterPro" id="IPR002102">
    <property type="entry name" value="Cohesin_dom"/>
</dbReference>
<protein>
    <recommendedName>
        <fullName evidence="1">Cohesin domain-containing protein</fullName>
    </recommendedName>
</protein>
<dbReference type="AlphaFoldDB" id="A0A7Z8P2B2"/>
<dbReference type="Pfam" id="PF00963">
    <property type="entry name" value="Cohesin"/>
    <property type="match status" value="1"/>
</dbReference>
<dbReference type="GO" id="GO:0000272">
    <property type="term" value="P:polysaccharide catabolic process"/>
    <property type="evidence" value="ECO:0007669"/>
    <property type="project" value="InterPro"/>
</dbReference>
<dbReference type="Gene3D" id="2.60.40.680">
    <property type="match status" value="1"/>
</dbReference>
<comment type="caution">
    <text evidence="2">The sequence shown here is derived from an EMBL/GenBank/DDBJ whole genome shotgun (WGS) entry which is preliminary data.</text>
</comment>
<dbReference type="GO" id="GO:0030246">
    <property type="term" value="F:carbohydrate binding"/>
    <property type="evidence" value="ECO:0007669"/>
    <property type="project" value="InterPro"/>
</dbReference>
<dbReference type="Proteomes" id="UP000319335">
    <property type="component" value="Unassembled WGS sequence"/>
</dbReference>
<name>A0A7Z8P2B2_9EURY</name>
<gene>
    <name evidence="2" type="ORF">FKV42_00730</name>
</gene>
<evidence type="ECO:0000313" key="3">
    <source>
        <dbReference type="Proteomes" id="UP000319335"/>
    </source>
</evidence>
<dbReference type="EMBL" id="VIAQ01000006">
    <property type="protein sequence ID" value="TQD28230.1"/>
    <property type="molecule type" value="Genomic_DNA"/>
</dbReference>
<dbReference type="SUPFAM" id="SSF49384">
    <property type="entry name" value="Carbohydrate-binding domain"/>
    <property type="match status" value="1"/>
</dbReference>
<sequence>MIEGDHISYIKNCKTFAVISFFVLITLLFAGTASADISVSFDPSQLNVEENEEFTLDITIESDVNVSGAEMQLVYDPTLIEVVSITEGNFFKQEGASTMFSKGTIDNELGTVTGIYSVIMGDDMMLEKDVFATITLQAKDNSGITDLEMQNVVITNSAGDKLPITITNAEIAIGDVELTAQETETEPTNEEESPKTGQNSAIIAIMAMCCLYIIKRK</sequence>
<feature type="domain" description="Cohesin" evidence="1">
    <location>
        <begin position="51"/>
        <end position="160"/>
    </location>
</feature>